<dbReference type="AlphaFoldDB" id="A0A0E9TH53"/>
<sequence length="19" mass="2200">MLPEILPRMQGYTRKVPLG</sequence>
<evidence type="ECO:0000313" key="1">
    <source>
        <dbReference type="EMBL" id="JAH53014.1"/>
    </source>
</evidence>
<proteinExistence type="predicted"/>
<dbReference type="EMBL" id="GBXM01055563">
    <property type="protein sequence ID" value="JAH53014.1"/>
    <property type="molecule type" value="Transcribed_RNA"/>
</dbReference>
<protein>
    <submittedName>
        <fullName evidence="1">Uncharacterized protein</fullName>
    </submittedName>
</protein>
<reference evidence="1" key="1">
    <citation type="submission" date="2014-11" db="EMBL/GenBank/DDBJ databases">
        <authorList>
            <person name="Amaro Gonzalez C."/>
        </authorList>
    </citation>
    <scope>NUCLEOTIDE SEQUENCE</scope>
</reference>
<accession>A0A0E9TH53</accession>
<name>A0A0E9TH53_ANGAN</name>
<reference evidence="1" key="2">
    <citation type="journal article" date="2015" name="Fish Shellfish Immunol.">
        <title>Early steps in the European eel (Anguilla anguilla)-Vibrio vulnificus interaction in the gills: Role of the RtxA13 toxin.</title>
        <authorList>
            <person name="Callol A."/>
            <person name="Pajuelo D."/>
            <person name="Ebbesson L."/>
            <person name="Teles M."/>
            <person name="MacKenzie S."/>
            <person name="Amaro C."/>
        </authorList>
    </citation>
    <scope>NUCLEOTIDE SEQUENCE</scope>
</reference>
<organism evidence="1">
    <name type="scientific">Anguilla anguilla</name>
    <name type="common">European freshwater eel</name>
    <name type="synonym">Muraena anguilla</name>
    <dbReference type="NCBI Taxonomy" id="7936"/>
    <lineage>
        <taxon>Eukaryota</taxon>
        <taxon>Metazoa</taxon>
        <taxon>Chordata</taxon>
        <taxon>Craniata</taxon>
        <taxon>Vertebrata</taxon>
        <taxon>Euteleostomi</taxon>
        <taxon>Actinopterygii</taxon>
        <taxon>Neopterygii</taxon>
        <taxon>Teleostei</taxon>
        <taxon>Anguilliformes</taxon>
        <taxon>Anguillidae</taxon>
        <taxon>Anguilla</taxon>
    </lineage>
</organism>